<gene>
    <name evidence="1" type="ORF">PFISCL1PPCAC_10969</name>
</gene>
<dbReference type="EMBL" id="BTSY01000003">
    <property type="protein sequence ID" value="GMT19672.1"/>
    <property type="molecule type" value="Genomic_DNA"/>
</dbReference>
<proteinExistence type="predicted"/>
<sequence>KVANHRPDHCGSHNLWIRMVDHGYGVDVRFGCDLGERRAHLLQLLDVLYRMLQCHLVLHNSLLHLLLRLSDIVRDRGVDCHHLERLRPQPDF</sequence>
<protein>
    <submittedName>
        <fullName evidence="1">Uncharacterized protein</fullName>
    </submittedName>
</protein>
<evidence type="ECO:0000313" key="1">
    <source>
        <dbReference type="EMBL" id="GMT19672.1"/>
    </source>
</evidence>
<organism evidence="1 2">
    <name type="scientific">Pristionchus fissidentatus</name>
    <dbReference type="NCBI Taxonomy" id="1538716"/>
    <lineage>
        <taxon>Eukaryota</taxon>
        <taxon>Metazoa</taxon>
        <taxon>Ecdysozoa</taxon>
        <taxon>Nematoda</taxon>
        <taxon>Chromadorea</taxon>
        <taxon>Rhabditida</taxon>
        <taxon>Rhabditina</taxon>
        <taxon>Diplogasteromorpha</taxon>
        <taxon>Diplogasteroidea</taxon>
        <taxon>Neodiplogasteridae</taxon>
        <taxon>Pristionchus</taxon>
    </lineage>
</organism>
<dbReference type="Proteomes" id="UP001432322">
    <property type="component" value="Unassembled WGS sequence"/>
</dbReference>
<comment type="caution">
    <text evidence="1">The sequence shown here is derived from an EMBL/GenBank/DDBJ whole genome shotgun (WGS) entry which is preliminary data.</text>
</comment>
<reference evidence="1" key="1">
    <citation type="submission" date="2023-10" db="EMBL/GenBank/DDBJ databases">
        <title>Genome assembly of Pristionchus species.</title>
        <authorList>
            <person name="Yoshida K."/>
            <person name="Sommer R.J."/>
        </authorList>
    </citation>
    <scope>NUCLEOTIDE SEQUENCE</scope>
    <source>
        <strain evidence="1">RS5133</strain>
    </source>
</reference>
<feature type="non-terminal residue" evidence="1">
    <location>
        <position position="1"/>
    </location>
</feature>
<keyword evidence="2" id="KW-1185">Reference proteome</keyword>
<evidence type="ECO:0000313" key="2">
    <source>
        <dbReference type="Proteomes" id="UP001432322"/>
    </source>
</evidence>
<name>A0AAV5VIV2_9BILA</name>
<accession>A0AAV5VIV2</accession>
<dbReference type="AlphaFoldDB" id="A0AAV5VIV2"/>